<keyword evidence="2" id="KW-0813">Transport</keyword>
<dbReference type="Gene3D" id="1.10.780.10">
    <property type="entry name" value="Hydroxylamine Oxidoreductase, Chain A, domain 1"/>
    <property type="match status" value="1"/>
</dbReference>
<dbReference type="SUPFAM" id="SSF48695">
    <property type="entry name" value="Multiheme cytochromes"/>
    <property type="match status" value="1"/>
</dbReference>
<evidence type="ECO:0000256" key="1">
    <source>
        <dbReference type="ARBA" id="ARBA00004196"/>
    </source>
</evidence>
<evidence type="ECO:0000256" key="7">
    <source>
        <dbReference type="ARBA" id="ARBA00023004"/>
    </source>
</evidence>
<evidence type="ECO:0000259" key="8">
    <source>
        <dbReference type="Pfam" id="PF14537"/>
    </source>
</evidence>
<evidence type="ECO:0000256" key="6">
    <source>
        <dbReference type="ARBA" id="ARBA00022982"/>
    </source>
</evidence>
<feature type="domain" description="Tetrahaem cytochrome" evidence="8">
    <location>
        <begin position="159"/>
        <end position="238"/>
    </location>
</feature>
<evidence type="ECO:0000256" key="5">
    <source>
        <dbReference type="ARBA" id="ARBA00022729"/>
    </source>
</evidence>
<dbReference type="InterPro" id="IPR036280">
    <property type="entry name" value="Multihaem_cyt_sf"/>
</dbReference>
<evidence type="ECO:0000256" key="2">
    <source>
        <dbReference type="ARBA" id="ARBA00022448"/>
    </source>
</evidence>
<comment type="subcellular location">
    <subcellularLocation>
        <location evidence="1">Cell envelope</location>
    </subcellularLocation>
</comment>
<comment type="caution">
    <text evidence="9">The sequence shown here is derived from an EMBL/GenBank/DDBJ whole genome shotgun (WGS) entry which is preliminary data.</text>
</comment>
<dbReference type="Gene3D" id="1.10.1130.10">
    <property type="entry name" value="Flavocytochrome C3, Chain A"/>
    <property type="match status" value="1"/>
</dbReference>
<dbReference type="InterPro" id="IPR051829">
    <property type="entry name" value="Multiheme_Cytochr_ET"/>
</dbReference>
<evidence type="ECO:0000256" key="4">
    <source>
        <dbReference type="ARBA" id="ARBA00022723"/>
    </source>
</evidence>
<evidence type="ECO:0000313" key="9">
    <source>
        <dbReference type="EMBL" id="MPL78601.1"/>
    </source>
</evidence>
<dbReference type="PANTHER" id="PTHR35038">
    <property type="entry name" value="DISSIMILATORY SULFITE REDUCTASE SIRA"/>
    <property type="match status" value="1"/>
</dbReference>
<keyword evidence="3" id="KW-0349">Heme</keyword>
<gene>
    <name evidence="9" type="ORF">SDC9_24470</name>
</gene>
<dbReference type="GO" id="GO:0046872">
    <property type="term" value="F:metal ion binding"/>
    <property type="evidence" value="ECO:0007669"/>
    <property type="project" value="UniProtKB-KW"/>
</dbReference>
<dbReference type="AlphaFoldDB" id="A0A644UI90"/>
<dbReference type="GO" id="GO:0030313">
    <property type="term" value="C:cell envelope"/>
    <property type="evidence" value="ECO:0007669"/>
    <property type="project" value="UniProtKB-SubCell"/>
</dbReference>
<dbReference type="InterPro" id="IPR012286">
    <property type="entry name" value="Tetrahaem_cytochrome"/>
</dbReference>
<protein>
    <recommendedName>
        <fullName evidence="8">Tetrahaem cytochrome domain-containing protein</fullName>
    </recommendedName>
</protein>
<dbReference type="EMBL" id="VSSQ01000118">
    <property type="protein sequence ID" value="MPL78601.1"/>
    <property type="molecule type" value="Genomic_DNA"/>
</dbReference>
<organism evidence="9">
    <name type="scientific">bioreactor metagenome</name>
    <dbReference type="NCBI Taxonomy" id="1076179"/>
    <lineage>
        <taxon>unclassified sequences</taxon>
        <taxon>metagenomes</taxon>
        <taxon>ecological metagenomes</taxon>
    </lineage>
</organism>
<proteinExistence type="predicted"/>
<accession>A0A644UI90</accession>
<evidence type="ECO:0000256" key="3">
    <source>
        <dbReference type="ARBA" id="ARBA00022617"/>
    </source>
</evidence>
<dbReference type="PANTHER" id="PTHR35038:SF8">
    <property type="entry name" value="C-TYPE POLYHEME CYTOCHROME OMCC"/>
    <property type="match status" value="1"/>
</dbReference>
<keyword evidence="7" id="KW-0408">Iron</keyword>
<sequence>MGYVVDKETIETDPHFEYGCSFCHEGDADGVTKAEAHKGMVKRPSDNLDTCGVCHEGIAATYKLSLHYTTAGFKNGVSPRFSQEEKTIFDETVFEQSCRSCHASCGDCHVQSPVVSGVNTGLMDGHKFVRKDESKSCALCHGGRVYPEFTGDYGGRPDVHYRNGMSCLDCHSAEQMHGDGVAYDGRRDVENKPSCLECHEKSLSATQEAEEAHAIHEEAVSCSACHTATGYRQCSSCHLGEGATSSPAIVLGDNPRKPGQLTTLRLIPTVRTTFEKAGIRQDNFDALPNYWDSIPHNIQKRTDRTRDCNTCHGESLYFLEESKLPKDGSTKNLELIR</sequence>
<dbReference type="Pfam" id="PF14537">
    <property type="entry name" value="Cytochrom_c3_2"/>
    <property type="match status" value="1"/>
</dbReference>
<keyword evidence="6" id="KW-0249">Electron transport</keyword>
<reference evidence="9" key="1">
    <citation type="submission" date="2019-08" db="EMBL/GenBank/DDBJ databases">
        <authorList>
            <person name="Kucharzyk K."/>
            <person name="Murdoch R.W."/>
            <person name="Higgins S."/>
            <person name="Loffler F."/>
        </authorList>
    </citation>
    <scope>NUCLEOTIDE SEQUENCE</scope>
</reference>
<keyword evidence="4" id="KW-0479">Metal-binding</keyword>
<name>A0A644UI90_9ZZZZ</name>
<keyword evidence="5" id="KW-0732">Signal</keyword>